<proteinExistence type="predicted"/>
<keyword evidence="3" id="KW-1185">Reference proteome</keyword>
<dbReference type="Pfam" id="PF12705">
    <property type="entry name" value="PDDEXK_1"/>
    <property type="match status" value="1"/>
</dbReference>
<evidence type="ECO:0000313" key="2">
    <source>
        <dbReference type="EMBL" id="TXS95810.1"/>
    </source>
</evidence>
<dbReference type="InterPro" id="IPR038726">
    <property type="entry name" value="PDDEXK_AddAB-type"/>
</dbReference>
<comment type="caution">
    <text evidence="2">The sequence shown here is derived from an EMBL/GenBank/DDBJ whole genome shotgun (WGS) entry which is preliminary data.</text>
</comment>
<feature type="domain" description="PD-(D/E)XK endonuclease-like" evidence="1">
    <location>
        <begin position="612"/>
        <end position="879"/>
    </location>
</feature>
<gene>
    <name evidence="2" type="ORF">FV139_08060</name>
</gene>
<name>A0A5C9A810_9GAMM</name>
<organism evidence="2 3">
    <name type="scientific">Parahaliea maris</name>
    <dbReference type="NCBI Taxonomy" id="2716870"/>
    <lineage>
        <taxon>Bacteria</taxon>
        <taxon>Pseudomonadati</taxon>
        <taxon>Pseudomonadota</taxon>
        <taxon>Gammaproteobacteria</taxon>
        <taxon>Cellvibrionales</taxon>
        <taxon>Halieaceae</taxon>
        <taxon>Parahaliea</taxon>
    </lineage>
</organism>
<dbReference type="Gene3D" id="3.90.320.10">
    <property type="match status" value="1"/>
</dbReference>
<dbReference type="SUPFAM" id="SSF52540">
    <property type="entry name" value="P-loop containing nucleoside triphosphate hydrolases"/>
    <property type="match status" value="1"/>
</dbReference>
<dbReference type="InterPro" id="IPR027417">
    <property type="entry name" value="P-loop_NTPase"/>
</dbReference>
<dbReference type="Proteomes" id="UP000321039">
    <property type="component" value="Unassembled WGS sequence"/>
</dbReference>
<protein>
    <recommendedName>
        <fullName evidence="1">PD-(D/E)XK endonuclease-like domain-containing protein</fullName>
    </recommendedName>
</protein>
<dbReference type="NCBIfam" id="TIGR03623">
    <property type="entry name" value="probable DNA repair protein"/>
    <property type="match status" value="1"/>
</dbReference>
<accession>A0A5C9A810</accession>
<dbReference type="InterPro" id="IPR019925">
    <property type="entry name" value="DNA_repair_protein_predicted"/>
</dbReference>
<evidence type="ECO:0000313" key="3">
    <source>
        <dbReference type="Proteomes" id="UP000321039"/>
    </source>
</evidence>
<dbReference type="AlphaFoldDB" id="A0A5C9A810"/>
<reference evidence="2 3" key="1">
    <citation type="submission" date="2019-08" db="EMBL/GenBank/DDBJ databases">
        <title>Parahaliea maris sp. nov., isolated from the surface seawater.</title>
        <authorList>
            <person name="Liu Y."/>
        </authorList>
    </citation>
    <scope>NUCLEOTIDE SEQUENCE [LARGE SCALE GENOMIC DNA]</scope>
    <source>
        <strain evidence="2 3">HSLHS9</strain>
    </source>
</reference>
<evidence type="ECO:0000259" key="1">
    <source>
        <dbReference type="Pfam" id="PF12705"/>
    </source>
</evidence>
<dbReference type="EMBL" id="VRZA01000002">
    <property type="protein sequence ID" value="TXS95810.1"/>
    <property type="molecule type" value="Genomic_DNA"/>
</dbReference>
<dbReference type="InterPro" id="IPR011604">
    <property type="entry name" value="PDDEXK-like_dom_sf"/>
</dbReference>
<dbReference type="RefSeq" id="WP_148067854.1">
    <property type="nucleotide sequence ID" value="NZ_VRZA01000002.1"/>
</dbReference>
<sequence length="896" mass="98988">MAPETTGSRYDLTPLLPWIEQGFTLLTPNLRLARRIKAEWDQRQQAAGLRAWQPLPVHSLEGWLQSLWQQRCNAEPVLRRILLDGGAALALWQQIIDEDQRRTGYHLLRTDAAARQAQQARDNLLRWEVAPNGTAAAEFALDADCSAYLRWHVAFDKALAKGGFATALDVIGLLAATPAAGHADRKALLVAFEEVPPLLSSALSAHCVVVEELPPPPPGAARHAIAYPDRKSELTAIARWVKSTFDGDPRASIGVVLDDMRGDRQRLEYLLRREFGCLDTDYGTLPVNFSTGWALAEVPVVRDALAALEAGGRQVPLESALALLRSPFLQLPDRHSPLALDFIRKLHDHGREQVDGGALRSLAADLRLGEMLLEISTWRELHEAAAPSVWAERFHAQLALWGWPGERSLDSLEYQQVEQWHGLLEQLMAYDAVCPSLDQSGALNLLRRCAQDASFQPRTADSRVQVLGPLEAAGLQFDHLWLCGLQASQWPAPARPNPFIPVALQRRLGMPHASAEREWSYARNLLSQYRSHCRMLHASYSQSVDGAPELPSALLDDFAWEDRSVTAGPPANWQRQWQARDIEECEDQLAPAVDAAELATIRGGSALVEDQSHCPFRAFARRRLRLQPLSEPSLALNAAERGNLLHRALHIIWEELENAANLAALDANAQQQLVAAAVSSAFETLKTARRVAVGHACIEQESRHLAVVLQQWLAVERQREDFVVVAREQRVDLDLGALPLHLQVDRIDRSAGAEGVTIIDYKSGNCEPRSWLGERPALPQLPLYSLASESPVEALAFAQVRARKCTYKGLGARAVAPGVNTDIARATRGKEEVDAWEDLLAAWRNNLQDLADSFIRGRAEVDPLNANSCTWCGLQALCRVEVDHSAPASADEEGAS</sequence>